<dbReference type="InterPro" id="IPR010998">
    <property type="entry name" value="Integrase_recombinase_N"/>
</dbReference>
<protein>
    <submittedName>
        <fullName evidence="5">Site-specific recombinase, phage integrase family</fullName>
    </submittedName>
</protein>
<dbReference type="Gene3D" id="1.10.443.10">
    <property type="entry name" value="Intergrase catalytic core"/>
    <property type="match status" value="1"/>
</dbReference>
<dbReference type="Pfam" id="PF13102">
    <property type="entry name" value="Phage_int_SAM_5"/>
    <property type="match status" value="1"/>
</dbReference>
<proteinExistence type="inferred from homology"/>
<gene>
    <name evidence="5" type="ORF">HMPREF2531_01064</name>
</gene>
<feature type="domain" description="Tyr recombinase" evidence="4">
    <location>
        <begin position="163"/>
        <end position="350"/>
    </location>
</feature>
<dbReference type="PATRIC" id="fig|329854.7.peg.1076"/>
<dbReference type="GO" id="GO:0006310">
    <property type="term" value="P:DNA recombination"/>
    <property type="evidence" value="ECO:0007669"/>
    <property type="project" value="UniProtKB-KW"/>
</dbReference>
<dbReference type="GO" id="GO:0015074">
    <property type="term" value="P:DNA integration"/>
    <property type="evidence" value="ECO:0007669"/>
    <property type="project" value="InterPro"/>
</dbReference>
<sequence length="376" mass="43533">MANSRNRLFFILINIAELVPVLVKINFSTVMEDKEKKNVVSAGDNLTDYMETVIADLEKEGKFPAAHVYRSVLRSFTRFWNASAPMRDDPTSMSNALTPIRDVFTPERLKEYETWLTECECSPNTISTYMRTLQAVYNRWMPPGMVDYNPILFKELYTKVESRTKRALTAGQMRQLETTEFCALSLPQQRVLACFMLMFMLRGMPFIDLAHLRKQNLQGRRIVYRRHKTGKLMMVDVPPDAFRLLQKYRNRAESEYLFPILNEASPGKERYHLYQDTLRRFNRELARLMKKLLPGVSVSSYTARHTWATLAYHSGTPLGLISQSLGHSSIRVTMSYLKPFDAEVIDKVNRQVIALVKGSKKKKVDSINMLYGTLLR</sequence>
<name>A0A139LRE0_9BACE</name>
<dbReference type="PANTHER" id="PTHR30349:SF64">
    <property type="entry name" value="PROPHAGE INTEGRASE INTD-RELATED"/>
    <property type="match status" value="1"/>
</dbReference>
<evidence type="ECO:0000313" key="6">
    <source>
        <dbReference type="Proteomes" id="UP000070319"/>
    </source>
</evidence>
<accession>A0A139LRE0</accession>
<dbReference type="EMBL" id="LTDF01000048">
    <property type="protein sequence ID" value="KXT53966.1"/>
    <property type="molecule type" value="Genomic_DNA"/>
</dbReference>
<comment type="similarity">
    <text evidence="1">Belongs to the 'phage' integrase family.</text>
</comment>
<evidence type="ECO:0000313" key="5">
    <source>
        <dbReference type="EMBL" id="KXT53966.1"/>
    </source>
</evidence>
<dbReference type="AlphaFoldDB" id="A0A139LRE0"/>
<dbReference type="InterPro" id="IPR013762">
    <property type="entry name" value="Integrase-like_cat_sf"/>
</dbReference>
<evidence type="ECO:0000256" key="1">
    <source>
        <dbReference type="ARBA" id="ARBA00008857"/>
    </source>
</evidence>
<dbReference type="GO" id="GO:0003677">
    <property type="term" value="F:DNA binding"/>
    <property type="evidence" value="ECO:0007669"/>
    <property type="project" value="UniProtKB-KW"/>
</dbReference>
<evidence type="ECO:0000256" key="3">
    <source>
        <dbReference type="ARBA" id="ARBA00023172"/>
    </source>
</evidence>
<dbReference type="CDD" id="cd01185">
    <property type="entry name" value="INTN1_C_like"/>
    <property type="match status" value="1"/>
</dbReference>
<dbReference type="Pfam" id="PF00589">
    <property type="entry name" value="Phage_integrase"/>
    <property type="match status" value="1"/>
</dbReference>
<dbReference type="Proteomes" id="UP000070319">
    <property type="component" value="Unassembled WGS sequence"/>
</dbReference>
<dbReference type="InterPro" id="IPR025269">
    <property type="entry name" value="SAM-like_dom"/>
</dbReference>
<dbReference type="SUPFAM" id="SSF56349">
    <property type="entry name" value="DNA breaking-rejoining enzymes"/>
    <property type="match status" value="1"/>
</dbReference>
<reference evidence="5 6" key="1">
    <citation type="submission" date="2016-02" db="EMBL/GenBank/DDBJ databases">
        <authorList>
            <person name="Wen L."/>
            <person name="He K."/>
            <person name="Yang H."/>
        </authorList>
    </citation>
    <scope>NUCLEOTIDE SEQUENCE [LARGE SCALE GENOMIC DNA]</scope>
    <source>
        <strain evidence="5 6">KLE1704</strain>
    </source>
</reference>
<keyword evidence="3" id="KW-0233">DNA recombination</keyword>
<keyword evidence="2" id="KW-0238">DNA-binding</keyword>
<dbReference type="InterPro" id="IPR050090">
    <property type="entry name" value="Tyrosine_recombinase_XerCD"/>
</dbReference>
<evidence type="ECO:0000256" key="2">
    <source>
        <dbReference type="ARBA" id="ARBA00023125"/>
    </source>
</evidence>
<dbReference type="PROSITE" id="PS51898">
    <property type="entry name" value="TYR_RECOMBINASE"/>
    <property type="match status" value="1"/>
</dbReference>
<dbReference type="PANTHER" id="PTHR30349">
    <property type="entry name" value="PHAGE INTEGRASE-RELATED"/>
    <property type="match status" value="1"/>
</dbReference>
<dbReference type="InterPro" id="IPR011010">
    <property type="entry name" value="DNA_brk_join_enz"/>
</dbReference>
<evidence type="ECO:0000259" key="4">
    <source>
        <dbReference type="PROSITE" id="PS51898"/>
    </source>
</evidence>
<dbReference type="InterPro" id="IPR002104">
    <property type="entry name" value="Integrase_catalytic"/>
</dbReference>
<organism evidence="5">
    <name type="scientific">Bacteroides intestinalis</name>
    <dbReference type="NCBI Taxonomy" id="329854"/>
    <lineage>
        <taxon>Bacteria</taxon>
        <taxon>Pseudomonadati</taxon>
        <taxon>Bacteroidota</taxon>
        <taxon>Bacteroidia</taxon>
        <taxon>Bacteroidales</taxon>
        <taxon>Bacteroidaceae</taxon>
        <taxon>Bacteroides</taxon>
    </lineage>
</organism>
<dbReference type="Gene3D" id="1.10.150.130">
    <property type="match status" value="1"/>
</dbReference>
<comment type="caution">
    <text evidence="5">The sequence shown here is derived from an EMBL/GenBank/DDBJ whole genome shotgun (WGS) entry which is preliminary data.</text>
</comment>